<evidence type="ECO:0000313" key="2">
    <source>
        <dbReference type="EMBL" id="ETN71700.1"/>
    </source>
</evidence>
<dbReference type="Proteomes" id="UP000053676">
    <property type="component" value="Unassembled WGS sequence"/>
</dbReference>
<accession>W2SPY2</accession>
<name>W2SPY2_NECAM</name>
<feature type="region of interest" description="Disordered" evidence="1">
    <location>
        <begin position="1"/>
        <end position="24"/>
    </location>
</feature>
<evidence type="ECO:0000313" key="3">
    <source>
        <dbReference type="Proteomes" id="UP000053676"/>
    </source>
</evidence>
<sequence length="86" mass="10113">MTPTVVLDTDQSVSDISDDGNDEEENIWEDSAQKQNRWTLSEPMSCFPFYNQRSYWSPKPWNLARSGYSIAGDFMTRDRIEEIERQ</sequence>
<proteinExistence type="predicted"/>
<dbReference type="AlphaFoldDB" id="W2SPY2"/>
<feature type="compositionally biased region" description="Polar residues" evidence="1">
    <location>
        <begin position="1"/>
        <end position="15"/>
    </location>
</feature>
<keyword evidence="3" id="KW-1185">Reference proteome</keyword>
<reference evidence="3" key="1">
    <citation type="journal article" date="2014" name="Nat. Genet.">
        <title>Genome of the human hookworm Necator americanus.</title>
        <authorList>
            <person name="Tang Y.T."/>
            <person name="Gao X."/>
            <person name="Rosa B.A."/>
            <person name="Abubucker S."/>
            <person name="Hallsworth-Pepin K."/>
            <person name="Martin J."/>
            <person name="Tyagi R."/>
            <person name="Heizer E."/>
            <person name="Zhang X."/>
            <person name="Bhonagiri-Palsikar V."/>
            <person name="Minx P."/>
            <person name="Warren W.C."/>
            <person name="Wang Q."/>
            <person name="Zhan B."/>
            <person name="Hotez P.J."/>
            <person name="Sternberg P.W."/>
            <person name="Dougall A."/>
            <person name="Gaze S.T."/>
            <person name="Mulvenna J."/>
            <person name="Sotillo J."/>
            <person name="Ranganathan S."/>
            <person name="Rabelo E.M."/>
            <person name="Wilson R.K."/>
            <person name="Felgner P.L."/>
            <person name="Bethony J."/>
            <person name="Hawdon J.M."/>
            <person name="Gasser R.B."/>
            <person name="Loukas A."/>
            <person name="Mitreva M."/>
        </authorList>
    </citation>
    <scope>NUCLEOTIDE SEQUENCE [LARGE SCALE GENOMIC DNA]</scope>
</reference>
<dbReference type="KEGG" id="nai:NECAME_14126"/>
<dbReference type="EMBL" id="KI667198">
    <property type="protein sequence ID" value="ETN71700.1"/>
    <property type="molecule type" value="Genomic_DNA"/>
</dbReference>
<organism evidence="2 3">
    <name type="scientific">Necator americanus</name>
    <name type="common">Human hookworm</name>
    <dbReference type="NCBI Taxonomy" id="51031"/>
    <lineage>
        <taxon>Eukaryota</taxon>
        <taxon>Metazoa</taxon>
        <taxon>Ecdysozoa</taxon>
        <taxon>Nematoda</taxon>
        <taxon>Chromadorea</taxon>
        <taxon>Rhabditida</taxon>
        <taxon>Rhabditina</taxon>
        <taxon>Rhabditomorpha</taxon>
        <taxon>Strongyloidea</taxon>
        <taxon>Ancylostomatidae</taxon>
        <taxon>Bunostominae</taxon>
        <taxon>Necator</taxon>
    </lineage>
</organism>
<dbReference type="OrthoDB" id="5810550at2759"/>
<protein>
    <submittedName>
        <fullName evidence="2">Uncharacterized protein</fullName>
    </submittedName>
</protein>
<evidence type="ECO:0000256" key="1">
    <source>
        <dbReference type="SAM" id="MobiDB-lite"/>
    </source>
</evidence>
<gene>
    <name evidence="2" type="ORF">NECAME_14126</name>
</gene>